<dbReference type="GO" id="GO:0009276">
    <property type="term" value="C:Gram-negative-bacterium-type cell wall"/>
    <property type="evidence" value="ECO:0007669"/>
    <property type="project" value="InterPro"/>
</dbReference>
<dbReference type="InterPro" id="IPR043129">
    <property type="entry name" value="ATPase_NBD"/>
</dbReference>
<gene>
    <name evidence="2" type="ORF">D3F03_09040</name>
</gene>
<name>A0A398C5N4_9BURK</name>
<reference evidence="2 3" key="1">
    <citation type="submission" date="2018-09" db="EMBL/GenBank/DDBJ databases">
        <title>Draft genome of Simplicispira sp. NY-02.</title>
        <authorList>
            <person name="Im W.T."/>
        </authorList>
    </citation>
    <scope>NUCLEOTIDE SEQUENCE [LARGE SCALE GENOMIC DNA]</scope>
    <source>
        <strain evidence="2 3">NY-02</strain>
    </source>
</reference>
<sequence>MSILVLTLPLANGTLSPEYSFALSQDGHQITRHGRATAALLPATGRAAGELVALVPAQALSWQRVQLPPGVALNSPRMRAVLEGLLEDQVLDEPARLHFALAPGAAAGASAWVAVCDRAWLRGALQALEAAGHPVARVVPEIAPGASAPALHFAGTAEAPLVLATGLPPEGAVAVLPLTPAALALLPAQAQGDEPITATSESAVASLAEQTLGRPVALVSAGDRALQAARGRWDLAQFDLASSGRTRAMRKAGGLLGALLQAPQWRAARWAGALLVLAQIVGLNAWAWQERSALATKEAAVRNTLTATFPKIKVVVDAPLQMERELALLRQASGALAPADLEPMLAAAGSALATQGSASAIDYSPGALQLRGLALSAEAQAAAGNALQAQAYQLSHENDSLRLRLAGRP</sequence>
<proteinExistence type="predicted"/>
<organism evidence="2 3">
    <name type="scientific">Simplicispira hankyongi</name>
    <dbReference type="NCBI Taxonomy" id="2315688"/>
    <lineage>
        <taxon>Bacteria</taxon>
        <taxon>Pseudomonadati</taxon>
        <taxon>Pseudomonadota</taxon>
        <taxon>Betaproteobacteria</taxon>
        <taxon>Burkholderiales</taxon>
        <taxon>Comamonadaceae</taxon>
        <taxon>Simplicispira</taxon>
    </lineage>
</organism>
<dbReference type="EMBL" id="QXJC01000003">
    <property type="protein sequence ID" value="RID98375.1"/>
    <property type="molecule type" value="Genomic_DNA"/>
</dbReference>
<dbReference type="InterPro" id="IPR007812">
    <property type="entry name" value="T2SS_protein-GspL"/>
</dbReference>
<dbReference type="GO" id="GO:0015628">
    <property type="term" value="P:protein secretion by the type II secretion system"/>
    <property type="evidence" value="ECO:0007669"/>
    <property type="project" value="InterPro"/>
</dbReference>
<dbReference type="InterPro" id="IPR024230">
    <property type="entry name" value="GspL_cyto_dom"/>
</dbReference>
<dbReference type="OrthoDB" id="8557903at2"/>
<dbReference type="Gene3D" id="3.30.420.380">
    <property type="match status" value="1"/>
</dbReference>
<dbReference type="RefSeq" id="WP_119109040.1">
    <property type="nucleotide sequence ID" value="NZ_QXJC01000003.1"/>
</dbReference>
<dbReference type="SUPFAM" id="SSF53067">
    <property type="entry name" value="Actin-like ATPase domain"/>
    <property type="match status" value="1"/>
</dbReference>
<dbReference type="Proteomes" id="UP000266302">
    <property type="component" value="Unassembled WGS sequence"/>
</dbReference>
<dbReference type="NCBIfam" id="TIGR01709">
    <property type="entry name" value="typeII_sec_gspL"/>
    <property type="match status" value="1"/>
</dbReference>
<accession>A0A398C5N4</accession>
<feature type="domain" description="GspL cytoplasmic actin-ATPase-like" evidence="1">
    <location>
        <begin position="19"/>
        <end position="141"/>
    </location>
</feature>
<comment type="caution">
    <text evidence="2">The sequence shown here is derived from an EMBL/GenBank/DDBJ whole genome shotgun (WGS) entry which is preliminary data.</text>
</comment>
<keyword evidence="3" id="KW-1185">Reference proteome</keyword>
<evidence type="ECO:0000313" key="2">
    <source>
        <dbReference type="EMBL" id="RID98375.1"/>
    </source>
</evidence>
<dbReference type="AlphaFoldDB" id="A0A398C5N4"/>
<dbReference type="GO" id="GO:0015627">
    <property type="term" value="C:type II protein secretion system complex"/>
    <property type="evidence" value="ECO:0007669"/>
    <property type="project" value="InterPro"/>
</dbReference>
<protein>
    <submittedName>
        <fullName evidence="2">General secretion pathway protein GspL</fullName>
    </submittedName>
</protein>
<evidence type="ECO:0000313" key="3">
    <source>
        <dbReference type="Proteomes" id="UP000266302"/>
    </source>
</evidence>
<evidence type="ECO:0000259" key="1">
    <source>
        <dbReference type="Pfam" id="PF05134"/>
    </source>
</evidence>
<dbReference type="Pfam" id="PF05134">
    <property type="entry name" value="T2SSL"/>
    <property type="match status" value="1"/>
</dbReference>